<evidence type="ECO:0000313" key="2">
    <source>
        <dbReference type="Proteomes" id="UP000827976"/>
    </source>
</evidence>
<reference evidence="2" key="1">
    <citation type="journal article" date="2022" name="Nat. Commun.">
        <title>Chromosome evolution and the genetic basis of agronomically important traits in greater yam.</title>
        <authorList>
            <person name="Bredeson J.V."/>
            <person name="Lyons J.B."/>
            <person name="Oniyinde I.O."/>
            <person name="Okereke N.R."/>
            <person name="Kolade O."/>
            <person name="Nnabue I."/>
            <person name="Nwadili C.O."/>
            <person name="Hribova E."/>
            <person name="Parker M."/>
            <person name="Nwogha J."/>
            <person name="Shu S."/>
            <person name="Carlson J."/>
            <person name="Kariba R."/>
            <person name="Muthemba S."/>
            <person name="Knop K."/>
            <person name="Barton G.J."/>
            <person name="Sherwood A.V."/>
            <person name="Lopez-Montes A."/>
            <person name="Asiedu R."/>
            <person name="Jamnadass R."/>
            <person name="Muchugi A."/>
            <person name="Goodstein D."/>
            <person name="Egesi C.N."/>
            <person name="Featherston J."/>
            <person name="Asfaw A."/>
            <person name="Simpson G.G."/>
            <person name="Dolezel J."/>
            <person name="Hendre P.S."/>
            <person name="Van Deynze A."/>
            <person name="Kumar P.L."/>
            <person name="Obidiegwu J.E."/>
            <person name="Bhattacharjee R."/>
            <person name="Rokhsar D.S."/>
        </authorList>
    </citation>
    <scope>NUCLEOTIDE SEQUENCE [LARGE SCALE GENOMIC DNA]</scope>
    <source>
        <strain evidence="2">cv. TDa95/00328</strain>
    </source>
</reference>
<name>A0ACB7WKK0_DIOAL</name>
<accession>A0ACB7WKK0</accession>
<dbReference type="EMBL" id="CM037013">
    <property type="protein sequence ID" value="KAH7688495.1"/>
    <property type="molecule type" value="Genomic_DNA"/>
</dbReference>
<proteinExistence type="predicted"/>
<organism evidence="1 2">
    <name type="scientific">Dioscorea alata</name>
    <name type="common">Purple yam</name>
    <dbReference type="NCBI Taxonomy" id="55571"/>
    <lineage>
        <taxon>Eukaryota</taxon>
        <taxon>Viridiplantae</taxon>
        <taxon>Streptophyta</taxon>
        <taxon>Embryophyta</taxon>
        <taxon>Tracheophyta</taxon>
        <taxon>Spermatophyta</taxon>
        <taxon>Magnoliopsida</taxon>
        <taxon>Liliopsida</taxon>
        <taxon>Dioscoreales</taxon>
        <taxon>Dioscoreaceae</taxon>
        <taxon>Dioscorea</taxon>
    </lineage>
</organism>
<gene>
    <name evidence="1" type="ORF">IHE45_03G037500</name>
</gene>
<protein>
    <submittedName>
        <fullName evidence="1">TPR-like protein</fullName>
    </submittedName>
</protein>
<dbReference type="Proteomes" id="UP000827976">
    <property type="component" value="Chromosome 3"/>
</dbReference>
<keyword evidence="2" id="KW-1185">Reference proteome</keyword>
<comment type="caution">
    <text evidence="1">The sequence shown here is derived from an EMBL/GenBank/DDBJ whole genome shotgun (WGS) entry which is preliminary data.</text>
</comment>
<sequence length="593" mass="65671">MNMFLQQLGAVLYQCCKNKDFKHGLPLHAAVIKIGFESDLYLGNHLINMYAKCGVLSDAQHLFDSMPNRNLISWSAIISGYVQAEKPLKAMEIFSQMPLQPNEYIYASVITACASLSALVQGKQVHAHSLKSGYKYISFVSNSLLSMYMKCGLFDDAFSIFSNISAPNSVAYNAMITGFAENLQPEKGLELFKLMNQKGLQPDRFSFVAVLGISCNKEDLEAGRSLHCQTIKLGLDSSAFVGNVLMTIYSKCGSIGSVESAFWSIKEKDVISWNTFIVACSHFGDHAKALMVYREMENACDIHPDDFTLSGVLTACAELASIRHGRQIHTHLIRSKPNLDIGVCNALINMYAKCGAIELALRLFHSMPNRNLVSYNTMIMGLGNHGRGQTALEIFKQMKTWGFSPDSITFIGVLTACSHAGLVDAGLIYFDSMKETYGISPQLEHLSCLVDMLGRAGRLEVAERYIEMFPFGNDLIIWGSLLSSCRLHKNVVVGERVAKRLLELQPTVSSPYILLSNLYASNGRWNDVAEARKMLKGSGVKKEPGHSMIEIEGGTVKFTIGDFSHKRIEEVKEILGTLNFQAEEFNLQVSSSF</sequence>
<evidence type="ECO:0000313" key="1">
    <source>
        <dbReference type="EMBL" id="KAH7688495.1"/>
    </source>
</evidence>